<proteinExistence type="predicted"/>
<gene>
    <name evidence="1" type="ORF">M404DRAFT_47221</name>
</gene>
<dbReference type="OrthoDB" id="2655351at2759"/>
<evidence type="ECO:0000313" key="2">
    <source>
        <dbReference type="Proteomes" id="UP000054217"/>
    </source>
</evidence>
<name>A0A0C3NIF3_PISTI</name>
<dbReference type="AlphaFoldDB" id="A0A0C3NIF3"/>
<dbReference type="EMBL" id="KN832067">
    <property type="protein sequence ID" value="KIN95460.1"/>
    <property type="molecule type" value="Genomic_DNA"/>
</dbReference>
<dbReference type="InParanoid" id="A0A0C3NIF3"/>
<sequence length="85" mass="9719">CITGLSSRHVGERFQHTLETIAKYFKLVLIKFSSDPFYSSQVKFPNLTTPPSETITCDPRFIFFCDCISAVNGMHIRAYVPLEEQ</sequence>
<keyword evidence="2" id="KW-1185">Reference proteome</keyword>
<accession>A0A0C3NIF3</accession>
<feature type="non-terminal residue" evidence="1">
    <location>
        <position position="1"/>
    </location>
</feature>
<feature type="non-terminal residue" evidence="1">
    <location>
        <position position="85"/>
    </location>
</feature>
<protein>
    <submittedName>
        <fullName evidence="1">Uncharacterized protein</fullName>
    </submittedName>
</protein>
<dbReference type="Proteomes" id="UP000054217">
    <property type="component" value="Unassembled WGS sequence"/>
</dbReference>
<reference evidence="1 2" key="1">
    <citation type="submission" date="2014-04" db="EMBL/GenBank/DDBJ databases">
        <authorList>
            <consortium name="DOE Joint Genome Institute"/>
            <person name="Kuo A."/>
            <person name="Kohler A."/>
            <person name="Costa M.D."/>
            <person name="Nagy L.G."/>
            <person name="Floudas D."/>
            <person name="Copeland A."/>
            <person name="Barry K.W."/>
            <person name="Cichocki N."/>
            <person name="Veneault-Fourrey C."/>
            <person name="LaButti K."/>
            <person name="Lindquist E.A."/>
            <person name="Lipzen A."/>
            <person name="Lundell T."/>
            <person name="Morin E."/>
            <person name="Murat C."/>
            <person name="Sun H."/>
            <person name="Tunlid A."/>
            <person name="Henrissat B."/>
            <person name="Grigoriev I.V."/>
            <person name="Hibbett D.S."/>
            <person name="Martin F."/>
            <person name="Nordberg H.P."/>
            <person name="Cantor M.N."/>
            <person name="Hua S.X."/>
        </authorList>
    </citation>
    <scope>NUCLEOTIDE SEQUENCE [LARGE SCALE GENOMIC DNA]</scope>
    <source>
        <strain evidence="1 2">Marx 270</strain>
    </source>
</reference>
<organism evidence="1 2">
    <name type="scientific">Pisolithus tinctorius Marx 270</name>
    <dbReference type="NCBI Taxonomy" id="870435"/>
    <lineage>
        <taxon>Eukaryota</taxon>
        <taxon>Fungi</taxon>
        <taxon>Dikarya</taxon>
        <taxon>Basidiomycota</taxon>
        <taxon>Agaricomycotina</taxon>
        <taxon>Agaricomycetes</taxon>
        <taxon>Agaricomycetidae</taxon>
        <taxon>Boletales</taxon>
        <taxon>Sclerodermatineae</taxon>
        <taxon>Pisolithaceae</taxon>
        <taxon>Pisolithus</taxon>
    </lineage>
</organism>
<dbReference type="HOGENOM" id="CLU_040082_6_1_1"/>
<reference evidence="2" key="2">
    <citation type="submission" date="2015-01" db="EMBL/GenBank/DDBJ databases">
        <title>Evolutionary Origins and Diversification of the Mycorrhizal Mutualists.</title>
        <authorList>
            <consortium name="DOE Joint Genome Institute"/>
            <consortium name="Mycorrhizal Genomics Consortium"/>
            <person name="Kohler A."/>
            <person name="Kuo A."/>
            <person name="Nagy L.G."/>
            <person name="Floudas D."/>
            <person name="Copeland A."/>
            <person name="Barry K.W."/>
            <person name="Cichocki N."/>
            <person name="Veneault-Fourrey C."/>
            <person name="LaButti K."/>
            <person name="Lindquist E.A."/>
            <person name="Lipzen A."/>
            <person name="Lundell T."/>
            <person name="Morin E."/>
            <person name="Murat C."/>
            <person name="Riley R."/>
            <person name="Ohm R."/>
            <person name="Sun H."/>
            <person name="Tunlid A."/>
            <person name="Henrissat B."/>
            <person name="Grigoriev I.V."/>
            <person name="Hibbett D.S."/>
            <person name="Martin F."/>
        </authorList>
    </citation>
    <scope>NUCLEOTIDE SEQUENCE [LARGE SCALE GENOMIC DNA]</scope>
    <source>
        <strain evidence="2">Marx 270</strain>
    </source>
</reference>
<evidence type="ECO:0000313" key="1">
    <source>
        <dbReference type="EMBL" id="KIN95460.1"/>
    </source>
</evidence>